<evidence type="ECO:0000313" key="9">
    <source>
        <dbReference type="Proteomes" id="UP000440716"/>
    </source>
</evidence>
<name>A0A1S2E134_AGRVI</name>
<evidence type="ECO:0000259" key="5">
    <source>
        <dbReference type="Pfam" id="PF13657"/>
    </source>
</evidence>
<dbReference type="EMBL" id="MBEV02000005">
    <property type="protein sequence ID" value="MUP05438.1"/>
    <property type="molecule type" value="Genomic_DNA"/>
</dbReference>
<reference evidence="6 8" key="1">
    <citation type="submission" date="2019-11" db="EMBL/GenBank/DDBJ databases">
        <title>Whole-genome sequencing of Allorhizobium vitis.</title>
        <authorList>
            <person name="Gan H.M."/>
            <person name="Savka M.A."/>
        </authorList>
    </citation>
    <scope>NUCLEOTIDE SEQUENCE [LARGE SCALE GENOMIC DNA]</scope>
    <source>
        <strain evidence="6 8">AB4</strain>
    </source>
</reference>
<gene>
    <name evidence="6" type="ORF">BBI04_011460</name>
    <name evidence="7" type="ORF">GOZ88_11225</name>
</gene>
<comment type="caution">
    <text evidence="7">The sequence shown here is derived from an EMBL/GenBank/DDBJ whole genome shotgun (WGS) entry which is preliminary data.</text>
</comment>
<accession>A0A1S2E134</accession>
<dbReference type="PANTHER" id="PTHR37419">
    <property type="entry name" value="SERINE/THREONINE-PROTEIN KINASE TOXIN HIPA"/>
    <property type="match status" value="1"/>
</dbReference>
<dbReference type="RefSeq" id="WP_070166025.1">
    <property type="nucleotide sequence ID" value="NZ_CP118261.1"/>
</dbReference>
<keyword evidence="3" id="KW-0418">Kinase</keyword>
<evidence type="ECO:0000313" key="8">
    <source>
        <dbReference type="Proteomes" id="UP000175993"/>
    </source>
</evidence>
<dbReference type="Gene3D" id="1.10.1070.20">
    <property type="match status" value="1"/>
</dbReference>
<evidence type="ECO:0000259" key="4">
    <source>
        <dbReference type="Pfam" id="PF07804"/>
    </source>
</evidence>
<dbReference type="EMBL" id="WPHU01000004">
    <property type="protein sequence ID" value="MVA56684.1"/>
    <property type="molecule type" value="Genomic_DNA"/>
</dbReference>
<organism evidence="7 9">
    <name type="scientific">Agrobacterium vitis</name>
    <name type="common">Rhizobium vitis</name>
    <dbReference type="NCBI Taxonomy" id="373"/>
    <lineage>
        <taxon>Bacteria</taxon>
        <taxon>Pseudomonadati</taxon>
        <taxon>Pseudomonadota</taxon>
        <taxon>Alphaproteobacteria</taxon>
        <taxon>Hyphomicrobiales</taxon>
        <taxon>Rhizobiaceae</taxon>
        <taxon>Rhizobium/Agrobacterium group</taxon>
        <taxon>Agrobacterium</taxon>
    </lineage>
</organism>
<dbReference type="InterPro" id="IPR012893">
    <property type="entry name" value="HipA-like_C"/>
</dbReference>
<sequence length="417" mass="45127">MSNTHLDPRSITSLDVLLNDLKVGMIVRTPGDFNAFSFEESYRQTGGFPVLSLSFRAAHGGLRKDPKPVARALPSFFANLLPEDKLREAMEKHHSGSVRAGNDFDLLAALGSDLPGAVRIVPSEGAVAHSEGLTASRSKARFSLAGVQMKLSVIKNTGKGGGLTIPLGDEQGSYIAKFPSTSFPGVSENEFANLALAEAIGMDVPERELVEQSQFEGIPAEFETLSDGKVLLVKRFDRVAGGERVHIEDFAQVFGVYPSRKYEGAAYHDIAAALGVAVSSAAALEFVRRLALAALTGNGDMHLKNWSLIYHGKGDKPALAPVYDVLSTVPYIPSDAMALSLAGERPFKAMNAQRWNVFAHRARLPEAAVLKAVTETVERVNQSWWSLPERAVLPNKVLERIDAHIKLMSPILGTWAD</sequence>
<comment type="similarity">
    <text evidence="1">Belongs to the HipA Ser/Thr kinase family.</text>
</comment>
<dbReference type="NCBIfam" id="TIGR03071">
    <property type="entry name" value="couple_hipA"/>
    <property type="match status" value="1"/>
</dbReference>
<dbReference type="OrthoDB" id="9805913at2"/>
<dbReference type="GO" id="GO:0004674">
    <property type="term" value="F:protein serine/threonine kinase activity"/>
    <property type="evidence" value="ECO:0007669"/>
    <property type="project" value="TreeGrafter"/>
</dbReference>
<dbReference type="InterPro" id="IPR017508">
    <property type="entry name" value="HipA_N1"/>
</dbReference>
<dbReference type="Proteomes" id="UP000175993">
    <property type="component" value="Unassembled WGS sequence"/>
</dbReference>
<dbReference type="Proteomes" id="UP000440716">
    <property type="component" value="Unassembled WGS sequence"/>
</dbReference>
<feature type="domain" description="HipA-like C-terminal" evidence="4">
    <location>
        <begin position="142"/>
        <end position="384"/>
    </location>
</feature>
<evidence type="ECO:0000313" key="7">
    <source>
        <dbReference type="EMBL" id="MVA56684.1"/>
    </source>
</evidence>
<dbReference type="PANTHER" id="PTHR37419:SF1">
    <property type="entry name" value="SERINE_THREONINE-PROTEIN KINASE TOXIN HIPA"/>
    <property type="match status" value="1"/>
</dbReference>
<dbReference type="Pfam" id="PF13657">
    <property type="entry name" value="Couple_hipA"/>
    <property type="match status" value="1"/>
</dbReference>
<feature type="domain" description="HipA N-terminal subdomain 1" evidence="5">
    <location>
        <begin position="14"/>
        <end position="120"/>
    </location>
</feature>
<dbReference type="AlphaFoldDB" id="A0A1S2E134"/>
<protein>
    <submittedName>
        <fullName evidence="7">Type II toxin-antitoxin system HipA family toxin</fullName>
    </submittedName>
</protein>
<proteinExistence type="inferred from homology"/>
<dbReference type="InterPro" id="IPR052028">
    <property type="entry name" value="HipA_Ser/Thr_kinase"/>
</dbReference>
<evidence type="ECO:0000256" key="3">
    <source>
        <dbReference type="ARBA" id="ARBA00022777"/>
    </source>
</evidence>
<evidence type="ECO:0000256" key="1">
    <source>
        <dbReference type="ARBA" id="ARBA00010164"/>
    </source>
</evidence>
<evidence type="ECO:0000313" key="6">
    <source>
        <dbReference type="EMBL" id="MUP05438.1"/>
    </source>
</evidence>
<keyword evidence="2" id="KW-0808">Transferase</keyword>
<dbReference type="Pfam" id="PF07804">
    <property type="entry name" value="HipA_C"/>
    <property type="match status" value="1"/>
</dbReference>
<evidence type="ECO:0000256" key="2">
    <source>
        <dbReference type="ARBA" id="ARBA00022679"/>
    </source>
</evidence>
<dbReference type="GO" id="GO:0005829">
    <property type="term" value="C:cytosol"/>
    <property type="evidence" value="ECO:0007669"/>
    <property type="project" value="TreeGrafter"/>
</dbReference>
<reference evidence="7 9" key="2">
    <citation type="submission" date="2019-12" db="EMBL/GenBank/DDBJ databases">
        <title>Whole-genome sequencing of Allorhizobium vitis.</title>
        <authorList>
            <person name="Gan H.M."/>
            <person name="Szegedi E."/>
            <person name="Burr T."/>
            <person name="Savka M.A."/>
        </authorList>
    </citation>
    <scope>NUCLEOTIDE SEQUENCE [LARGE SCALE GENOMIC DNA]</scope>
    <source>
        <strain evidence="7 9">CG415</strain>
    </source>
</reference>